<evidence type="ECO:0000256" key="7">
    <source>
        <dbReference type="ARBA" id="ARBA00022898"/>
    </source>
</evidence>
<comment type="pathway">
    <text evidence="9">Amino-acid biosynthesis; L-histidine biosynthesis; L-histidine from 5-phospho-alpha-D-ribose 1-diphosphate: step 7/9.</text>
</comment>
<dbReference type="InterPro" id="IPR001917">
    <property type="entry name" value="Aminotrans_II_pyridoxalP_BS"/>
</dbReference>
<evidence type="ECO:0000313" key="12">
    <source>
        <dbReference type="Proteomes" id="UP000198718"/>
    </source>
</evidence>
<dbReference type="Gene3D" id="3.90.1150.10">
    <property type="entry name" value="Aspartate Aminotransferase, domain 1"/>
    <property type="match status" value="1"/>
</dbReference>
<keyword evidence="5 9" id="KW-0028">Amino-acid biosynthesis</keyword>
<dbReference type="Pfam" id="PF00155">
    <property type="entry name" value="Aminotran_1_2"/>
    <property type="match status" value="1"/>
</dbReference>
<name>A0A1G8X4D1_9FIRM</name>
<dbReference type="InterPro" id="IPR015421">
    <property type="entry name" value="PyrdxlP-dep_Trfase_major"/>
</dbReference>
<feature type="domain" description="Aminotransferase class I/classII large" evidence="10">
    <location>
        <begin position="25"/>
        <end position="343"/>
    </location>
</feature>
<evidence type="ECO:0000259" key="10">
    <source>
        <dbReference type="Pfam" id="PF00155"/>
    </source>
</evidence>
<evidence type="ECO:0000256" key="4">
    <source>
        <dbReference type="ARBA" id="ARBA00022576"/>
    </source>
</evidence>
<dbReference type="EC" id="2.6.1.9" evidence="9"/>
<dbReference type="AlphaFoldDB" id="A0A1G8X4D1"/>
<keyword evidence="6 9" id="KW-0808">Transferase</keyword>
<dbReference type="EMBL" id="FNFP01000001">
    <property type="protein sequence ID" value="SDJ85321.1"/>
    <property type="molecule type" value="Genomic_DNA"/>
</dbReference>
<evidence type="ECO:0000256" key="2">
    <source>
        <dbReference type="ARBA" id="ARBA00007970"/>
    </source>
</evidence>
<keyword evidence="4 9" id="KW-0032">Aminotransferase</keyword>
<dbReference type="InterPro" id="IPR015422">
    <property type="entry name" value="PyrdxlP-dep_Trfase_small"/>
</dbReference>
<sequence length="358" mass="39867">MMINSLVKKSVKSLIPYRVEECQDAIKLDANENNNVAYLLNQKIAKALMELKVNQYPDSDCCRLRGQLGRELGLSPQQLLMGCGSDQLISLVINSFVGEGDKVLTLTPTFGMYKLSTQIAGGATVEVPLGEDFTFDFYSFMKALRRESPKVIFLTTPNNPTGGIIPREQLIKIIEYANAIVVVDEAYYEFCGETVIDLVNYYPNLVVLRTLSKGYGLAGARVGYAAGGRGIMGILYKVKPPYNVSSISQLAAQVCLDNRGFIEAEIQEVIKEREKLRTALEAMGMKVYKSYGNFLLCRLDKAKEMYNYLLENKVLVRYFGEEGPLAGCLRITIGTKEENQLVLKLLQEILDVTTEVAV</sequence>
<dbReference type="SUPFAM" id="SSF53383">
    <property type="entry name" value="PLP-dependent transferases"/>
    <property type="match status" value="1"/>
</dbReference>
<dbReference type="InterPro" id="IPR004839">
    <property type="entry name" value="Aminotransferase_I/II_large"/>
</dbReference>
<comment type="catalytic activity">
    <reaction evidence="9">
        <text>L-histidinol phosphate + 2-oxoglutarate = 3-(imidazol-4-yl)-2-oxopropyl phosphate + L-glutamate</text>
        <dbReference type="Rhea" id="RHEA:23744"/>
        <dbReference type="ChEBI" id="CHEBI:16810"/>
        <dbReference type="ChEBI" id="CHEBI:29985"/>
        <dbReference type="ChEBI" id="CHEBI:57766"/>
        <dbReference type="ChEBI" id="CHEBI:57980"/>
        <dbReference type="EC" id="2.6.1.9"/>
    </reaction>
</comment>
<reference evidence="11 12" key="1">
    <citation type="submission" date="2016-10" db="EMBL/GenBank/DDBJ databases">
        <authorList>
            <person name="de Groot N.N."/>
        </authorList>
    </citation>
    <scope>NUCLEOTIDE SEQUENCE [LARGE SCALE GENOMIC DNA]</scope>
    <source>
        <strain evidence="11 12">DSM 18346</strain>
    </source>
</reference>
<organism evidence="11 12">
    <name type="scientific">Natronincola ferrireducens</name>
    <dbReference type="NCBI Taxonomy" id="393762"/>
    <lineage>
        <taxon>Bacteria</taxon>
        <taxon>Bacillati</taxon>
        <taxon>Bacillota</taxon>
        <taxon>Clostridia</taxon>
        <taxon>Peptostreptococcales</taxon>
        <taxon>Natronincolaceae</taxon>
        <taxon>Natronincola</taxon>
    </lineage>
</organism>
<dbReference type="GO" id="GO:0004400">
    <property type="term" value="F:histidinol-phosphate transaminase activity"/>
    <property type="evidence" value="ECO:0007669"/>
    <property type="project" value="UniProtKB-UniRule"/>
</dbReference>
<dbReference type="RefSeq" id="WP_176761987.1">
    <property type="nucleotide sequence ID" value="NZ_FNFP01000001.1"/>
</dbReference>
<evidence type="ECO:0000256" key="3">
    <source>
        <dbReference type="ARBA" id="ARBA00011738"/>
    </source>
</evidence>
<proteinExistence type="inferred from homology"/>
<evidence type="ECO:0000256" key="6">
    <source>
        <dbReference type="ARBA" id="ARBA00022679"/>
    </source>
</evidence>
<gene>
    <name evidence="9" type="primary">hisC</name>
    <name evidence="11" type="ORF">SAMN05660472_00112</name>
</gene>
<keyword evidence="7 9" id="KW-0663">Pyridoxal phosphate</keyword>
<accession>A0A1G8X4D1</accession>
<keyword evidence="8 9" id="KW-0368">Histidine biosynthesis</keyword>
<dbReference type="InterPro" id="IPR005861">
    <property type="entry name" value="HisP_aminotrans"/>
</dbReference>
<dbReference type="InterPro" id="IPR015424">
    <property type="entry name" value="PyrdxlP-dep_Trfase"/>
</dbReference>
<evidence type="ECO:0000256" key="5">
    <source>
        <dbReference type="ARBA" id="ARBA00022605"/>
    </source>
</evidence>
<evidence type="ECO:0000313" key="11">
    <source>
        <dbReference type="EMBL" id="SDJ85321.1"/>
    </source>
</evidence>
<dbReference type="Proteomes" id="UP000198718">
    <property type="component" value="Unassembled WGS sequence"/>
</dbReference>
<dbReference type="UniPathway" id="UPA00031">
    <property type="reaction ID" value="UER00012"/>
</dbReference>
<dbReference type="CDD" id="cd00609">
    <property type="entry name" value="AAT_like"/>
    <property type="match status" value="1"/>
</dbReference>
<dbReference type="HAMAP" id="MF_01023">
    <property type="entry name" value="HisC_aminotrans_2"/>
    <property type="match status" value="1"/>
</dbReference>
<dbReference type="PANTHER" id="PTHR42885">
    <property type="entry name" value="HISTIDINOL-PHOSPHATE AMINOTRANSFERASE-RELATED"/>
    <property type="match status" value="1"/>
</dbReference>
<feature type="modified residue" description="N6-(pyridoxal phosphate)lysine" evidence="9">
    <location>
        <position position="213"/>
    </location>
</feature>
<dbReference type="PROSITE" id="PS00599">
    <property type="entry name" value="AA_TRANSFER_CLASS_2"/>
    <property type="match status" value="1"/>
</dbReference>
<dbReference type="GO" id="GO:0030170">
    <property type="term" value="F:pyridoxal phosphate binding"/>
    <property type="evidence" value="ECO:0007669"/>
    <property type="project" value="InterPro"/>
</dbReference>
<dbReference type="PANTHER" id="PTHR42885:SF2">
    <property type="entry name" value="HISTIDINOL-PHOSPHATE AMINOTRANSFERASE"/>
    <property type="match status" value="1"/>
</dbReference>
<evidence type="ECO:0000256" key="1">
    <source>
        <dbReference type="ARBA" id="ARBA00001933"/>
    </source>
</evidence>
<dbReference type="Gene3D" id="3.40.640.10">
    <property type="entry name" value="Type I PLP-dependent aspartate aminotransferase-like (Major domain)"/>
    <property type="match status" value="1"/>
</dbReference>
<evidence type="ECO:0000256" key="9">
    <source>
        <dbReference type="HAMAP-Rule" id="MF_01023"/>
    </source>
</evidence>
<dbReference type="GO" id="GO:0000105">
    <property type="term" value="P:L-histidine biosynthetic process"/>
    <property type="evidence" value="ECO:0007669"/>
    <property type="project" value="UniProtKB-UniRule"/>
</dbReference>
<keyword evidence="12" id="KW-1185">Reference proteome</keyword>
<evidence type="ECO:0000256" key="8">
    <source>
        <dbReference type="ARBA" id="ARBA00023102"/>
    </source>
</evidence>
<protein>
    <recommendedName>
        <fullName evidence="9">Histidinol-phosphate aminotransferase</fullName>
        <ecNumber evidence="9">2.6.1.9</ecNumber>
    </recommendedName>
    <alternativeName>
        <fullName evidence="9">Imidazole acetol-phosphate transaminase</fullName>
    </alternativeName>
</protein>
<comment type="cofactor">
    <cofactor evidence="1 9">
        <name>pyridoxal 5'-phosphate</name>
        <dbReference type="ChEBI" id="CHEBI:597326"/>
    </cofactor>
</comment>
<comment type="similarity">
    <text evidence="2 9">Belongs to the class-II pyridoxal-phosphate-dependent aminotransferase family. Histidinol-phosphate aminotransferase subfamily.</text>
</comment>
<dbReference type="NCBIfam" id="TIGR01141">
    <property type="entry name" value="hisC"/>
    <property type="match status" value="1"/>
</dbReference>
<comment type="subunit">
    <text evidence="3 9">Homodimer.</text>
</comment>
<dbReference type="STRING" id="393762.SAMN05660472_00112"/>